<dbReference type="Pfam" id="PF00528">
    <property type="entry name" value="BPD_transp_1"/>
    <property type="match status" value="1"/>
</dbReference>
<protein>
    <submittedName>
        <fullName evidence="9">ABC-type glycerol-3-phosphate transport system permease component</fullName>
    </submittedName>
</protein>
<evidence type="ECO:0000256" key="7">
    <source>
        <dbReference type="RuleBase" id="RU363032"/>
    </source>
</evidence>
<dbReference type="PROSITE" id="PS50928">
    <property type="entry name" value="ABC_TM1"/>
    <property type="match status" value="1"/>
</dbReference>
<keyword evidence="10" id="KW-1185">Reference proteome</keyword>
<evidence type="ECO:0000256" key="4">
    <source>
        <dbReference type="ARBA" id="ARBA00022692"/>
    </source>
</evidence>
<dbReference type="GO" id="GO:0055085">
    <property type="term" value="P:transmembrane transport"/>
    <property type="evidence" value="ECO:0007669"/>
    <property type="project" value="InterPro"/>
</dbReference>
<evidence type="ECO:0000256" key="1">
    <source>
        <dbReference type="ARBA" id="ARBA00004651"/>
    </source>
</evidence>
<dbReference type="Gene3D" id="1.10.3720.10">
    <property type="entry name" value="MetI-like"/>
    <property type="match status" value="1"/>
</dbReference>
<feature type="transmembrane region" description="Helical" evidence="7">
    <location>
        <begin position="258"/>
        <end position="279"/>
    </location>
</feature>
<dbReference type="PANTHER" id="PTHR43744">
    <property type="entry name" value="ABC TRANSPORTER PERMEASE PROTEIN MG189-RELATED-RELATED"/>
    <property type="match status" value="1"/>
</dbReference>
<comment type="subcellular location">
    <subcellularLocation>
        <location evidence="1 7">Cell membrane</location>
        <topology evidence="1 7">Multi-pass membrane protein</topology>
    </subcellularLocation>
</comment>
<dbReference type="GO" id="GO:0005886">
    <property type="term" value="C:plasma membrane"/>
    <property type="evidence" value="ECO:0007669"/>
    <property type="project" value="UniProtKB-SubCell"/>
</dbReference>
<feature type="transmembrane region" description="Helical" evidence="7">
    <location>
        <begin position="420"/>
        <end position="443"/>
    </location>
</feature>
<comment type="similarity">
    <text evidence="7">Belongs to the binding-protein-dependent transport system permease family.</text>
</comment>
<keyword evidence="5 7" id="KW-1133">Transmembrane helix</keyword>
<dbReference type="InterPro" id="IPR000515">
    <property type="entry name" value="MetI-like"/>
</dbReference>
<gene>
    <name evidence="9" type="ORF">FB390_2324</name>
</gene>
<sequence>MKLFKGIRWILRGRRGSGAAEIAYADGTGENRAEKAGGGAGAGVNVTGARVHGAGVGGGAGAGGAAHPGEGGVGAGVNAESSRVGGAAAAGEGRYGAGVNAAAALIGGGSGGGADAGAGGAGYSGEGGVGAGVNAAGVRGGEGGAGVAAIGARAGRAKASVGDVRAGRHATGAPIDDAVDGRAQRAAVRRLVRGIGIYAALAGVAWCALAPILWALSGSLKRDGEITEPTLLPESPQWSNFGRVFELLPLGRMLLNTTVYAVCVTAGQVFFCSLAGYAFARLRFRGSEALFLAYLATLMVPLTVTVIPQFLLMRAFGWVDTAWSMIVPGLFGSAFGTYLMRQFFRTLPTELEEAAILDGCSTWQVYWRVLLPHTRPALMVLAVLTWITVWNDFLWPLVMIQRNELATVTLGLVRLQGQYYSQWPLLMAAAVVILLPLLAVYAIGQRAFIHGITLSGLGGR</sequence>
<accession>A0A543FA44</accession>
<keyword evidence="6 7" id="KW-0472">Membrane</keyword>
<evidence type="ECO:0000256" key="3">
    <source>
        <dbReference type="ARBA" id="ARBA00022475"/>
    </source>
</evidence>
<name>A0A543FA44_9NOCA</name>
<evidence type="ECO:0000256" key="2">
    <source>
        <dbReference type="ARBA" id="ARBA00022448"/>
    </source>
</evidence>
<reference evidence="9 10" key="1">
    <citation type="submission" date="2019-06" db="EMBL/GenBank/DDBJ databases">
        <title>Sequencing the genomes of 1000 actinobacteria strains.</title>
        <authorList>
            <person name="Klenk H.-P."/>
        </authorList>
    </citation>
    <scope>NUCLEOTIDE SEQUENCE [LARGE SCALE GENOMIC DNA]</scope>
    <source>
        <strain evidence="9 10">DSM 103495</strain>
    </source>
</reference>
<dbReference type="CDD" id="cd06261">
    <property type="entry name" value="TM_PBP2"/>
    <property type="match status" value="1"/>
</dbReference>
<proteinExistence type="inferred from homology"/>
<dbReference type="InterPro" id="IPR035906">
    <property type="entry name" value="MetI-like_sf"/>
</dbReference>
<dbReference type="SUPFAM" id="SSF161098">
    <property type="entry name" value="MetI-like"/>
    <property type="match status" value="1"/>
</dbReference>
<evidence type="ECO:0000256" key="6">
    <source>
        <dbReference type="ARBA" id="ARBA00023136"/>
    </source>
</evidence>
<organism evidence="9 10">
    <name type="scientific">Nocardia bhagyanarayanae</name>
    <dbReference type="NCBI Taxonomy" id="1215925"/>
    <lineage>
        <taxon>Bacteria</taxon>
        <taxon>Bacillati</taxon>
        <taxon>Actinomycetota</taxon>
        <taxon>Actinomycetes</taxon>
        <taxon>Mycobacteriales</taxon>
        <taxon>Nocardiaceae</taxon>
        <taxon>Nocardia</taxon>
    </lineage>
</organism>
<keyword evidence="2 7" id="KW-0813">Transport</keyword>
<evidence type="ECO:0000313" key="9">
    <source>
        <dbReference type="EMBL" id="TQM30689.1"/>
    </source>
</evidence>
<dbReference type="PANTHER" id="PTHR43744:SF12">
    <property type="entry name" value="ABC TRANSPORTER PERMEASE PROTEIN MG189-RELATED"/>
    <property type="match status" value="1"/>
</dbReference>
<comment type="caution">
    <text evidence="9">The sequence shown here is derived from an EMBL/GenBank/DDBJ whole genome shotgun (WGS) entry which is preliminary data.</text>
</comment>
<dbReference type="AlphaFoldDB" id="A0A543FA44"/>
<feature type="transmembrane region" description="Helical" evidence="7">
    <location>
        <begin position="322"/>
        <end position="340"/>
    </location>
</feature>
<evidence type="ECO:0000259" key="8">
    <source>
        <dbReference type="PROSITE" id="PS50928"/>
    </source>
</evidence>
<feature type="transmembrane region" description="Helical" evidence="7">
    <location>
        <begin position="291"/>
        <end position="316"/>
    </location>
</feature>
<feature type="transmembrane region" description="Helical" evidence="7">
    <location>
        <begin position="377"/>
        <end position="400"/>
    </location>
</feature>
<evidence type="ECO:0000256" key="5">
    <source>
        <dbReference type="ARBA" id="ARBA00022989"/>
    </source>
</evidence>
<keyword evidence="3" id="KW-1003">Cell membrane</keyword>
<dbReference type="Proteomes" id="UP000316331">
    <property type="component" value="Unassembled WGS sequence"/>
</dbReference>
<feature type="domain" description="ABC transmembrane type-1" evidence="8">
    <location>
        <begin position="254"/>
        <end position="444"/>
    </location>
</feature>
<keyword evidence="4 7" id="KW-0812">Transmembrane</keyword>
<feature type="transmembrane region" description="Helical" evidence="7">
    <location>
        <begin position="195"/>
        <end position="216"/>
    </location>
</feature>
<dbReference type="EMBL" id="VFPG01000001">
    <property type="protein sequence ID" value="TQM30689.1"/>
    <property type="molecule type" value="Genomic_DNA"/>
</dbReference>
<evidence type="ECO:0000313" key="10">
    <source>
        <dbReference type="Proteomes" id="UP000316331"/>
    </source>
</evidence>